<feature type="transmembrane region" description="Helical" evidence="1">
    <location>
        <begin position="124"/>
        <end position="155"/>
    </location>
</feature>
<sequence length="192" mass="20846">MLKKSLIISSLPLLLLSEPAFASTTTMANNSLLVFIALMAFVTINAVVQTCCYFSGQYVQSSFSHKHVTVSVIIPLIALIGFINQYQSFAQFILYFGVVLLSIGAALIPLPLTNKRPPSRFSALILLSGAIIILPLSIIVAPISLFSIALCHIALKQSQTPPIAKFATLLTLITGYGLLIYWLFQFVNQIAA</sequence>
<dbReference type="Proteomes" id="UP000191820">
    <property type="component" value="Chromosome"/>
</dbReference>
<feature type="transmembrane region" description="Helical" evidence="1">
    <location>
        <begin position="68"/>
        <end position="86"/>
    </location>
</feature>
<feature type="signal peptide" evidence="2">
    <location>
        <begin position="1"/>
        <end position="22"/>
    </location>
</feature>
<feature type="chain" id="PRO_5046883714" evidence="2">
    <location>
        <begin position="23"/>
        <end position="192"/>
    </location>
</feature>
<feature type="transmembrane region" description="Helical" evidence="1">
    <location>
        <begin position="92"/>
        <end position="112"/>
    </location>
</feature>
<keyword evidence="1" id="KW-0472">Membrane</keyword>
<dbReference type="RefSeq" id="WP_080915408.1">
    <property type="nucleotide sequence ID" value="NZ_CP020472.1"/>
</dbReference>
<keyword evidence="4" id="KW-1185">Reference proteome</keyword>
<evidence type="ECO:0000256" key="1">
    <source>
        <dbReference type="SAM" id="Phobius"/>
    </source>
</evidence>
<evidence type="ECO:0000313" key="3">
    <source>
        <dbReference type="EMBL" id="ARD21855.1"/>
    </source>
</evidence>
<evidence type="ECO:0000313" key="4">
    <source>
        <dbReference type="Proteomes" id="UP000191820"/>
    </source>
</evidence>
<protein>
    <submittedName>
        <fullName evidence="3">Uncharacterized protein</fullName>
    </submittedName>
</protein>
<dbReference type="EMBL" id="CP020472">
    <property type="protein sequence ID" value="ARD21855.1"/>
    <property type="molecule type" value="Genomic_DNA"/>
</dbReference>
<gene>
    <name evidence="3" type="ORF">SJ2017_1538</name>
</gene>
<keyword evidence="1" id="KW-1133">Transmembrane helix</keyword>
<evidence type="ECO:0000256" key="2">
    <source>
        <dbReference type="SAM" id="SignalP"/>
    </source>
</evidence>
<organism evidence="3 4">
    <name type="scientific">Shewanella japonica</name>
    <dbReference type="NCBI Taxonomy" id="93973"/>
    <lineage>
        <taxon>Bacteria</taxon>
        <taxon>Pseudomonadati</taxon>
        <taxon>Pseudomonadota</taxon>
        <taxon>Gammaproteobacteria</taxon>
        <taxon>Alteromonadales</taxon>
        <taxon>Shewanellaceae</taxon>
        <taxon>Shewanella</taxon>
    </lineage>
</organism>
<accession>A0ABM6JKJ6</accession>
<name>A0ABM6JKJ6_9GAMM</name>
<keyword evidence="2" id="KW-0732">Signal</keyword>
<keyword evidence="1" id="KW-0812">Transmembrane</keyword>
<feature type="transmembrane region" description="Helical" evidence="1">
    <location>
        <begin position="167"/>
        <end position="184"/>
    </location>
</feature>
<feature type="transmembrane region" description="Helical" evidence="1">
    <location>
        <begin position="32"/>
        <end position="56"/>
    </location>
</feature>
<reference evidence="3 4" key="1">
    <citation type="submission" date="2017-03" db="EMBL/GenBank/DDBJ databases">
        <title>Genome sequencing of Shewanella japonica KCTC 22435.</title>
        <authorList>
            <person name="Kim K.M."/>
        </authorList>
    </citation>
    <scope>NUCLEOTIDE SEQUENCE [LARGE SCALE GENOMIC DNA]</scope>
    <source>
        <strain evidence="3 4">KCTC 22435</strain>
    </source>
</reference>
<proteinExistence type="predicted"/>